<evidence type="ECO:0000313" key="4">
    <source>
        <dbReference type="Proteomes" id="UP000652761"/>
    </source>
</evidence>
<dbReference type="PANTHER" id="PTHR35512">
    <property type="entry name" value="OS11G0550900 PROTEIN"/>
    <property type="match status" value="1"/>
</dbReference>
<reference evidence="3" key="1">
    <citation type="submission" date="2017-07" db="EMBL/GenBank/DDBJ databases">
        <title>Taro Niue Genome Assembly and Annotation.</title>
        <authorList>
            <person name="Atibalentja N."/>
            <person name="Keating K."/>
            <person name="Fields C.J."/>
        </authorList>
    </citation>
    <scope>NUCLEOTIDE SEQUENCE</scope>
    <source>
        <strain evidence="3">Niue_2</strain>
        <tissue evidence="3">Leaf</tissue>
    </source>
</reference>
<organism evidence="3 4">
    <name type="scientific">Colocasia esculenta</name>
    <name type="common">Wild taro</name>
    <name type="synonym">Arum esculentum</name>
    <dbReference type="NCBI Taxonomy" id="4460"/>
    <lineage>
        <taxon>Eukaryota</taxon>
        <taxon>Viridiplantae</taxon>
        <taxon>Streptophyta</taxon>
        <taxon>Embryophyta</taxon>
        <taxon>Tracheophyta</taxon>
        <taxon>Spermatophyta</taxon>
        <taxon>Magnoliopsida</taxon>
        <taxon>Liliopsida</taxon>
        <taxon>Araceae</taxon>
        <taxon>Aroideae</taxon>
        <taxon>Colocasieae</taxon>
        <taxon>Colocasia</taxon>
    </lineage>
</organism>
<evidence type="ECO:0008006" key="5">
    <source>
        <dbReference type="Google" id="ProtNLM"/>
    </source>
</evidence>
<proteinExistence type="predicted"/>
<feature type="signal peptide" evidence="2">
    <location>
        <begin position="1"/>
        <end position="18"/>
    </location>
</feature>
<accession>A0A843UT93</accession>
<comment type="caution">
    <text evidence="3">The sequence shown here is derived from an EMBL/GenBank/DDBJ whole genome shotgun (WGS) entry which is preliminary data.</text>
</comment>
<keyword evidence="2" id="KW-0732">Signal</keyword>
<dbReference type="PANTHER" id="PTHR35512:SF1">
    <property type="entry name" value="OS11G0550900 PROTEIN"/>
    <property type="match status" value="1"/>
</dbReference>
<evidence type="ECO:0000256" key="2">
    <source>
        <dbReference type="SAM" id="SignalP"/>
    </source>
</evidence>
<feature type="region of interest" description="Disordered" evidence="1">
    <location>
        <begin position="94"/>
        <end position="124"/>
    </location>
</feature>
<gene>
    <name evidence="3" type="ORF">Taro_019355</name>
</gene>
<name>A0A843UT93_COLES</name>
<sequence>MFGLSYGEIFLLLGATAALIGPKDLPLIARTAGRLAGRAIGYVQMARGHFDNVMQQGQVSQVHKELQDTIAQLEAIRYEIRSISLVNPGPLTRRLDNIEPKPNDGNSISQRIDEERKPTTSVKDYSSLTTGLTNIHSQATAYAKLAESESISPRPSRMTPQIPTSPRRRLQLHIDAFVSHSADITYKHWVRDGGTPLLPRRRLGG</sequence>
<keyword evidence="4" id="KW-1185">Reference proteome</keyword>
<dbReference type="OrthoDB" id="45251at2759"/>
<evidence type="ECO:0000256" key="1">
    <source>
        <dbReference type="SAM" id="MobiDB-lite"/>
    </source>
</evidence>
<evidence type="ECO:0000313" key="3">
    <source>
        <dbReference type="EMBL" id="MQL86825.1"/>
    </source>
</evidence>
<feature type="chain" id="PRO_5032897032" description="Sec-independent protein translocase protein TatB" evidence="2">
    <location>
        <begin position="19"/>
        <end position="205"/>
    </location>
</feature>
<protein>
    <recommendedName>
        <fullName evidence="5">Sec-independent protein translocase protein TatB</fullName>
    </recommendedName>
</protein>
<dbReference type="AlphaFoldDB" id="A0A843UT93"/>
<dbReference type="Proteomes" id="UP000652761">
    <property type="component" value="Unassembled WGS sequence"/>
</dbReference>
<dbReference type="EMBL" id="NMUH01000929">
    <property type="protein sequence ID" value="MQL86825.1"/>
    <property type="molecule type" value="Genomic_DNA"/>
</dbReference>